<keyword evidence="2" id="KW-0812">Transmembrane</keyword>
<evidence type="ECO:0008006" key="5">
    <source>
        <dbReference type="Google" id="ProtNLM"/>
    </source>
</evidence>
<dbReference type="InterPro" id="IPR008023">
    <property type="entry name" value="DUF748"/>
</dbReference>
<name>A0A1I7GJN8_9PROT</name>
<evidence type="ECO:0000256" key="2">
    <source>
        <dbReference type="SAM" id="Phobius"/>
    </source>
</evidence>
<proteinExistence type="predicted"/>
<feature type="region of interest" description="Disordered" evidence="1">
    <location>
        <begin position="506"/>
        <end position="525"/>
    </location>
</feature>
<protein>
    <recommendedName>
        <fullName evidence="5">DUF748 domain-containing protein</fullName>
    </recommendedName>
</protein>
<dbReference type="GO" id="GO:0005886">
    <property type="term" value="C:plasma membrane"/>
    <property type="evidence" value="ECO:0007669"/>
    <property type="project" value="TreeGrafter"/>
</dbReference>
<dbReference type="PANTHER" id="PTHR30441">
    <property type="entry name" value="DUF748 DOMAIN-CONTAINING PROTEIN"/>
    <property type="match status" value="1"/>
</dbReference>
<feature type="compositionally biased region" description="Basic and acidic residues" evidence="1">
    <location>
        <begin position="725"/>
        <end position="744"/>
    </location>
</feature>
<dbReference type="AlphaFoldDB" id="A0A1I7GJN8"/>
<keyword evidence="2" id="KW-0472">Membrane</keyword>
<sequence length="1169" mass="128044">MPLYNFENTSEVILHMKRIIAHPVFRRSVGIVSVLLLVYTLAGFLVLPYWLERFLPDYLEQRTGQDASVGDIRINPYLFTVEVSDVQLGGMAESPLMTFKRLYIDFELSSIFTQAWRFADIRTEGLDLALEIDREGRLNVIELIERLKSREEASKTPMRVILEHLVISDARISLSDLSGEKPASAILSPINLVLTDLTTIPDREGQYVLQAKSERGGSLEWKGDITLFPLASRGYFALRELELANIWQFFREGLRIAKPQGEVGVAANYDFSYKQGKASLELSKITLQLANLSVTQADGGQPLIELGSVHIDDARFSLDDREIAIPVFALSKGKASASRADNGQLNWQSLLKKSTAAADSRTEPVNDSDLAERPASPSFPWKIHIEHVDLEDIGIAYTDYSLSPPLAFRIDKLGSKFKLGLSGLVEAPRLQVQAAQLSIGGVVVAPVSRDAALLGTLGNFELSGGSLDTEAQTVAAESINVSGGEMAFIRGPDGPRGLLRLLHAAQKPKEDRQSPPAVDPTSTKSEETAWKYRIGSLDLKQFRAQLADETYKPIVAYDIDAIAVTAENIDNSVEKPVVFNAKLKVNNNKGVINGSGTAGQDFKQASVKLDAKVPLEPLQGVVARHAAASLVSGRLVAATELNYHSGATPEITVAGSASIKDFRLNESDTTDRLIAWKALLAQKFKLSMDPNRLSVKEIHLHEPDLKLAIDEEMNVNLAQVLRNSTEAKESPEGHQRKILPEKTGARQKDNVFPVEIAQVRIEEGSLDFADKSLVLPFSTHVTGLKGIVAGISTAPRNRAEIRLSGQVEDYGEAKVAGTLSTSNPKRFLDIAADFENIKMPPLSPYSATFAGRKIAAGKLWLTLHYKIVKGKLLGENKIMLADFKLGERVEAPGALDLPLDLAIALLKGPNDRINLAVPVRGDLGNPSFDYGLVIRTALATVLRRIVTSPFRLLAGSEEETENLRKVEFEPGSDDIQPSQREQLDVLAEAIKQRPEVALVVQGPYDAEVDGKSLRRQQVHRDVLAEADILVEESEDLDFMAFGNADIQKALERLLARRSEGGPAEFADTYKKRTGREPDRVNPLLGLFGRGSRDREFYEAMFDRLVELQPLSGGELEALAASRAKEITEALRRAGVDSKQVIVGDIEAVAGKARDAVVAELSLQTAPAEN</sequence>
<feature type="transmembrane region" description="Helical" evidence="2">
    <location>
        <begin position="28"/>
        <end position="51"/>
    </location>
</feature>
<evidence type="ECO:0000313" key="3">
    <source>
        <dbReference type="EMBL" id="SFU48663.1"/>
    </source>
</evidence>
<dbReference type="InterPro" id="IPR052894">
    <property type="entry name" value="AsmA-related"/>
</dbReference>
<dbReference type="GO" id="GO:0090313">
    <property type="term" value="P:regulation of protein targeting to membrane"/>
    <property type="evidence" value="ECO:0007669"/>
    <property type="project" value="TreeGrafter"/>
</dbReference>
<accession>A0A1I7GJN8</accession>
<dbReference type="OrthoDB" id="9757969at2"/>
<evidence type="ECO:0000313" key="4">
    <source>
        <dbReference type="Proteomes" id="UP000182649"/>
    </source>
</evidence>
<feature type="region of interest" description="Disordered" evidence="1">
    <location>
        <begin position="724"/>
        <end position="744"/>
    </location>
</feature>
<evidence type="ECO:0000256" key="1">
    <source>
        <dbReference type="SAM" id="MobiDB-lite"/>
    </source>
</evidence>
<gene>
    <name evidence="3" type="ORF">SAMN05216417_10511</name>
</gene>
<dbReference type="Gene3D" id="3.30.1330.60">
    <property type="entry name" value="OmpA-like domain"/>
    <property type="match status" value="1"/>
</dbReference>
<dbReference type="EMBL" id="FPBZ01000005">
    <property type="protein sequence ID" value="SFU48663.1"/>
    <property type="molecule type" value="Genomic_DNA"/>
</dbReference>
<dbReference type="Proteomes" id="UP000182649">
    <property type="component" value="Unassembled WGS sequence"/>
</dbReference>
<organism evidence="3 4">
    <name type="scientific">Nitrosospira multiformis</name>
    <dbReference type="NCBI Taxonomy" id="1231"/>
    <lineage>
        <taxon>Bacteria</taxon>
        <taxon>Pseudomonadati</taxon>
        <taxon>Pseudomonadota</taxon>
        <taxon>Betaproteobacteria</taxon>
        <taxon>Nitrosomonadales</taxon>
        <taxon>Nitrosomonadaceae</taxon>
        <taxon>Nitrosospira</taxon>
    </lineage>
</organism>
<dbReference type="PANTHER" id="PTHR30441:SF8">
    <property type="entry name" value="DUF748 DOMAIN-CONTAINING PROTEIN"/>
    <property type="match status" value="1"/>
</dbReference>
<reference evidence="3 4" key="1">
    <citation type="submission" date="2016-10" db="EMBL/GenBank/DDBJ databases">
        <authorList>
            <person name="de Groot N.N."/>
        </authorList>
    </citation>
    <scope>NUCLEOTIDE SEQUENCE [LARGE SCALE GENOMIC DNA]</scope>
    <source>
        <strain evidence="3 4">Nl14</strain>
    </source>
</reference>
<keyword evidence="2" id="KW-1133">Transmembrane helix</keyword>
<dbReference type="InterPro" id="IPR036737">
    <property type="entry name" value="OmpA-like_sf"/>
</dbReference>
<dbReference type="Pfam" id="PF05359">
    <property type="entry name" value="DUF748"/>
    <property type="match status" value="1"/>
</dbReference>